<proteinExistence type="predicted"/>
<keyword evidence="1" id="KW-0479">Metal-binding</keyword>
<evidence type="ECO:0000313" key="5">
    <source>
        <dbReference type="EMBL" id="KNC76244.1"/>
    </source>
</evidence>
<dbReference type="RefSeq" id="XP_014150146.1">
    <property type="nucleotide sequence ID" value="XM_014294671.1"/>
</dbReference>
<feature type="domain" description="Phorbol-ester/DAG-type" evidence="4">
    <location>
        <begin position="251"/>
        <end position="310"/>
    </location>
</feature>
<protein>
    <recommendedName>
        <fullName evidence="4">Phorbol-ester/DAG-type domain-containing protein</fullName>
    </recommendedName>
</protein>
<evidence type="ECO:0000256" key="1">
    <source>
        <dbReference type="ARBA" id="ARBA00022723"/>
    </source>
</evidence>
<dbReference type="SUPFAM" id="SSF57889">
    <property type="entry name" value="Cysteine-rich domain"/>
    <property type="match status" value="1"/>
</dbReference>
<dbReference type="Proteomes" id="UP000054560">
    <property type="component" value="Unassembled WGS sequence"/>
</dbReference>
<dbReference type="EMBL" id="KQ243187">
    <property type="protein sequence ID" value="KNC76244.1"/>
    <property type="molecule type" value="Genomic_DNA"/>
</dbReference>
<keyword evidence="3" id="KW-0175">Coiled coil</keyword>
<dbReference type="AlphaFoldDB" id="A0A0L0FHJ4"/>
<dbReference type="PROSITE" id="PS50081">
    <property type="entry name" value="ZF_DAG_PE_2"/>
    <property type="match status" value="1"/>
</dbReference>
<dbReference type="GeneID" id="25911751"/>
<evidence type="ECO:0000256" key="3">
    <source>
        <dbReference type="SAM" id="Coils"/>
    </source>
</evidence>
<accession>A0A0L0FHJ4</accession>
<gene>
    <name evidence="5" type="ORF">SARC_11247</name>
</gene>
<dbReference type="CDD" id="cd00029">
    <property type="entry name" value="C1"/>
    <property type="match status" value="1"/>
</dbReference>
<organism evidence="5 6">
    <name type="scientific">Sphaeroforma arctica JP610</name>
    <dbReference type="NCBI Taxonomy" id="667725"/>
    <lineage>
        <taxon>Eukaryota</taxon>
        <taxon>Ichthyosporea</taxon>
        <taxon>Ichthyophonida</taxon>
        <taxon>Sphaeroforma</taxon>
    </lineage>
</organism>
<dbReference type="InterPro" id="IPR046349">
    <property type="entry name" value="C1-like_sf"/>
</dbReference>
<feature type="non-terminal residue" evidence="5">
    <location>
        <position position="341"/>
    </location>
</feature>
<dbReference type="GO" id="GO:0046872">
    <property type="term" value="F:metal ion binding"/>
    <property type="evidence" value="ECO:0007669"/>
    <property type="project" value="UniProtKB-KW"/>
</dbReference>
<evidence type="ECO:0000313" key="6">
    <source>
        <dbReference type="Proteomes" id="UP000054560"/>
    </source>
</evidence>
<dbReference type="Gene3D" id="3.30.60.20">
    <property type="match status" value="1"/>
</dbReference>
<feature type="coiled-coil region" evidence="3">
    <location>
        <begin position="33"/>
        <end position="98"/>
    </location>
</feature>
<keyword evidence="2" id="KW-0862">Zinc</keyword>
<feature type="non-terminal residue" evidence="5">
    <location>
        <position position="1"/>
    </location>
</feature>
<dbReference type="InterPro" id="IPR002219">
    <property type="entry name" value="PKC_DAG/PE"/>
</dbReference>
<evidence type="ECO:0000259" key="4">
    <source>
        <dbReference type="PROSITE" id="PS50081"/>
    </source>
</evidence>
<name>A0A0L0FHJ4_9EUKA</name>
<evidence type="ECO:0000256" key="2">
    <source>
        <dbReference type="ARBA" id="ARBA00022833"/>
    </source>
</evidence>
<reference evidence="5 6" key="1">
    <citation type="submission" date="2011-02" db="EMBL/GenBank/DDBJ databases">
        <title>The Genome Sequence of Sphaeroforma arctica JP610.</title>
        <authorList>
            <consortium name="The Broad Institute Genome Sequencing Platform"/>
            <person name="Russ C."/>
            <person name="Cuomo C."/>
            <person name="Young S.K."/>
            <person name="Zeng Q."/>
            <person name="Gargeya S."/>
            <person name="Alvarado L."/>
            <person name="Berlin A."/>
            <person name="Chapman S.B."/>
            <person name="Chen Z."/>
            <person name="Freedman E."/>
            <person name="Gellesch M."/>
            <person name="Goldberg J."/>
            <person name="Griggs A."/>
            <person name="Gujja S."/>
            <person name="Heilman E."/>
            <person name="Heiman D."/>
            <person name="Howarth C."/>
            <person name="Mehta T."/>
            <person name="Neiman D."/>
            <person name="Pearson M."/>
            <person name="Roberts A."/>
            <person name="Saif S."/>
            <person name="Shea T."/>
            <person name="Shenoy N."/>
            <person name="Sisk P."/>
            <person name="Stolte C."/>
            <person name="Sykes S."/>
            <person name="White J."/>
            <person name="Yandava C."/>
            <person name="Burger G."/>
            <person name="Gray M.W."/>
            <person name="Holland P.W.H."/>
            <person name="King N."/>
            <person name="Lang F.B.F."/>
            <person name="Roger A.J."/>
            <person name="Ruiz-Trillo I."/>
            <person name="Haas B."/>
            <person name="Nusbaum C."/>
            <person name="Birren B."/>
        </authorList>
    </citation>
    <scope>NUCLEOTIDE SEQUENCE [LARGE SCALE GENOMIC DNA]</scope>
    <source>
        <strain evidence="5 6">JP610</strain>
    </source>
</reference>
<keyword evidence="6" id="KW-1185">Reference proteome</keyword>
<sequence>EKLKMTVVKLQQSMVAQVATKGSTMSKQDWKEKREEKMHKQELKNFMRKYEEEVANNKTLQEENTSLTNQVQQMLMDIEDLNDRLVCAEDQMANVVDRATVKSFDRLSQVDIHIPRRITNTLNSRRAPMDMWARIPKSKKNLKKGWDTVFVRLNYHARELQVFSREPAELTTQSDQTQGLLMSVSLTDIKIARAPNRNEAHSVKSEFLAAMFYIIYYPPQQCTNQMDGRATIKSNISSNSEGGLGLHQATGHVLKEVLQTKPSWCTVCSERIWSLKEKQLKCTNVSMQKDECDCTIHSRCISLLKTHNMCSIATQAQQQFFLCKNVDVRSTWVGAILSESV</sequence>